<reference evidence="1 2" key="1">
    <citation type="journal article" date="2014" name="Int. J. Syst. Evol. Microbiol.">
        <title>Listeria floridensis sp. nov., Listeria aquatica sp. nov., Listeria cornellensis sp. nov., Listeria riparia sp. nov. and Listeria grandensis sp. nov., from agricultural and natural environments.</title>
        <authorList>
            <person name="den Bakker H.C."/>
            <person name="Warchocki S."/>
            <person name="Wright E.M."/>
            <person name="Allred A.F."/>
            <person name="Ahlstrom C."/>
            <person name="Manuel C.S."/>
            <person name="Stasiewicz M.J."/>
            <person name="Burrell A."/>
            <person name="Roof S."/>
            <person name="Strawn L."/>
            <person name="Fortes E.D."/>
            <person name="Nightingale K.K."/>
            <person name="Kephart D."/>
            <person name="Wiedmann M."/>
        </authorList>
    </citation>
    <scope>NUCLEOTIDE SEQUENCE [LARGE SCALE GENOMIC DNA]</scope>
    <source>
        <strain evidence="1 2">FSL S10-1187</strain>
    </source>
</reference>
<proteinExistence type="predicted"/>
<evidence type="ECO:0000313" key="2">
    <source>
        <dbReference type="Proteomes" id="UP000019249"/>
    </source>
</evidence>
<keyword evidence="2" id="KW-1185">Reference proteome</keyword>
<comment type="caution">
    <text evidence="1">The sequence shown here is derived from an EMBL/GenBank/DDBJ whole genome shotgun (WGS) entry which is preliminary data.</text>
</comment>
<protein>
    <submittedName>
        <fullName evidence="1">Uncharacterized protein</fullName>
    </submittedName>
</protein>
<dbReference type="Proteomes" id="UP000019249">
    <property type="component" value="Unassembled WGS sequence"/>
</dbReference>
<name>A0ABN0RD01_9LIST</name>
<gene>
    <name evidence="1" type="ORF">MFLO_12561</name>
</gene>
<organism evidence="1 2">
    <name type="scientific">Listeria floridensis FSL S10-1187</name>
    <dbReference type="NCBI Taxonomy" id="1265817"/>
    <lineage>
        <taxon>Bacteria</taxon>
        <taxon>Bacillati</taxon>
        <taxon>Bacillota</taxon>
        <taxon>Bacilli</taxon>
        <taxon>Bacillales</taxon>
        <taxon>Listeriaceae</taxon>
        <taxon>Listeria</taxon>
    </lineage>
</organism>
<sequence>MDEIMDVWGKTYQEIAQIFMDAETDIKKEKEEHSFF</sequence>
<accession>A0ABN0RD01</accession>
<evidence type="ECO:0000313" key="1">
    <source>
        <dbReference type="EMBL" id="EUJ28229.1"/>
    </source>
</evidence>
<dbReference type="EMBL" id="AODF01000029">
    <property type="protein sequence ID" value="EUJ28229.1"/>
    <property type="molecule type" value="Genomic_DNA"/>
</dbReference>